<accession>A0ABP0TH81</accession>
<keyword evidence="2" id="KW-0645">Protease</keyword>
<feature type="compositionally biased region" description="Polar residues" evidence="4">
    <location>
        <begin position="36"/>
        <end position="45"/>
    </location>
</feature>
<gene>
    <name evidence="6" type="ORF">CSSPTR1EN2_LOCUS3549</name>
</gene>
<name>A0ABP0TH81_9BRYO</name>
<evidence type="ECO:0000256" key="4">
    <source>
        <dbReference type="SAM" id="MobiDB-lite"/>
    </source>
</evidence>
<evidence type="ECO:0000256" key="2">
    <source>
        <dbReference type="ARBA" id="ARBA00022670"/>
    </source>
</evidence>
<dbReference type="Gene3D" id="3.30.310.130">
    <property type="entry name" value="Ubiquitin-related"/>
    <property type="match status" value="1"/>
</dbReference>
<evidence type="ECO:0000256" key="1">
    <source>
        <dbReference type="ARBA" id="ARBA00005234"/>
    </source>
</evidence>
<dbReference type="SUPFAM" id="SSF54001">
    <property type="entry name" value="Cysteine proteinases"/>
    <property type="match status" value="1"/>
</dbReference>
<organism evidence="6 7">
    <name type="scientific">Sphagnum troendelagicum</name>
    <dbReference type="NCBI Taxonomy" id="128251"/>
    <lineage>
        <taxon>Eukaryota</taxon>
        <taxon>Viridiplantae</taxon>
        <taxon>Streptophyta</taxon>
        <taxon>Embryophyta</taxon>
        <taxon>Bryophyta</taxon>
        <taxon>Sphagnophytina</taxon>
        <taxon>Sphagnopsida</taxon>
        <taxon>Sphagnales</taxon>
        <taxon>Sphagnaceae</taxon>
        <taxon>Sphagnum</taxon>
    </lineage>
</organism>
<dbReference type="Gene3D" id="1.10.418.20">
    <property type="match status" value="1"/>
</dbReference>
<dbReference type="PANTHER" id="PTHR47764">
    <property type="entry name" value="UBIQUITIN-LIKE-SPECIFIC PROTEASE 2B-RELATED"/>
    <property type="match status" value="1"/>
</dbReference>
<keyword evidence="7" id="KW-1185">Reference proteome</keyword>
<keyword evidence="3" id="KW-0378">Hydrolase</keyword>
<evidence type="ECO:0000256" key="3">
    <source>
        <dbReference type="ARBA" id="ARBA00022801"/>
    </source>
</evidence>
<dbReference type="Proteomes" id="UP001497512">
    <property type="component" value="Chromosome 11"/>
</dbReference>
<dbReference type="InterPro" id="IPR003653">
    <property type="entry name" value="Peptidase_C48_C"/>
</dbReference>
<dbReference type="PROSITE" id="PS50600">
    <property type="entry name" value="ULP_PROTEASE"/>
    <property type="match status" value="1"/>
</dbReference>
<dbReference type="PANTHER" id="PTHR47764:SF2">
    <property type="entry name" value="UBIQUITIN-LIKE PROTEASE FAMILY PROFILE DOMAIN-CONTAINING PROTEIN"/>
    <property type="match status" value="1"/>
</dbReference>
<protein>
    <recommendedName>
        <fullName evidence="5">Ubiquitin-like protease family profile domain-containing protein</fullName>
    </recommendedName>
</protein>
<evidence type="ECO:0000313" key="6">
    <source>
        <dbReference type="EMBL" id="CAK9196589.1"/>
    </source>
</evidence>
<feature type="region of interest" description="Disordered" evidence="4">
    <location>
        <begin position="27"/>
        <end position="54"/>
    </location>
</feature>
<reference evidence="6" key="1">
    <citation type="submission" date="2024-02" db="EMBL/GenBank/DDBJ databases">
        <authorList>
            <consortium name="ELIXIR-Norway"/>
            <consortium name="Elixir Norway"/>
        </authorList>
    </citation>
    <scope>NUCLEOTIDE SEQUENCE</scope>
</reference>
<proteinExistence type="inferred from homology"/>
<dbReference type="EMBL" id="OZ019903">
    <property type="protein sequence ID" value="CAK9196589.1"/>
    <property type="molecule type" value="Genomic_DNA"/>
</dbReference>
<feature type="domain" description="Ubiquitin-like protease family profile" evidence="5">
    <location>
        <begin position="286"/>
        <end position="480"/>
    </location>
</feature>
<dbReference type="Pfam" id="PF02902">
    <property type="entry name" value="Peptidase_C48"/>
    <property type="match status" value="1"/>
</dbReference>
<comment type="similarity">
    <text evidence="1">Belongs to the peptidase C48 family.</text>
</comment>
<dbReference type="InterPro" id="IPR038765">
    <property type="entry name" value="Papain-like_cys_pep_sf"/>
</dbReference>
<evidence type="ECO:0000259" key="5">
    <source>
        <dbReference type="PROSITE" id="PS50600"/>
    </source>
</evidence>
<sequence length="549" mass="63909">MFEDMETANKRQKPLVEIETETSVFDFIEEEEDRPASSSRPTTETFYKRRNGTPLPSAIPRPDWLRRPVLKRPVNAIQEISRNDASRDEVIVTASRARFGLQHVKAPSMRFTSHFVEFRAVKGFGQKYSITWRLEEIRSFMCYYVFHSPLAEEKAMVWIDVHKESLPCKPASLKQFALGSGRFQQNTDTYVLEVNNKDWIEHQRTILAMTKKYKEIWGRCTSDEAEIIREQLARSPLRDLSNNLHQTRANYVPRFKAEDSSISGRISEDVQKFEVLVYPRDDSDAVTVTQSDFEMLKPMGFLSDSVIDFYIKYLQGRVPTKKQAQFYFFNSFFYRKLAEPGRNSQDSGKSPYERVKKWTRKVDLFDKDYIFIPVNQRSHWSLIIICHLGHLARSPEHSGSRLATPCILHLDSLEGSHGDVEKHIQRYLSEAWMERNQTLHLSGNLSHEVLPHIQFYRAEVPQQTNLCDCGLFLLHYVEVFLRASQVYQPQRQGIPDFLTRDWFKTADVSAKRRHIQELLLQLHQAMHKSNLNNGTKVLPADEALLVGSK</sequence>
<evidence type="ECO:0000313" key="7">
    <source>
        <dbReference type="Proteomes" id="UP001497512"/>
    </source>
</evidence>